<name>A0ABQ9IQK4_9CUCU</name>
<proteinExistence type="predicted"/>
<reference evidence="1" key="1">
    <citation type="journal article" date="2023" name="Insect Mol. Biol.">
        <title>Genome sequencing provides insights into the evolution of gene families encoding plant cell wall-degrading enzymes in longhorned beetles.</title>
        <authorList>
            <person name="Shin N.R."/>
            <person name="Okamura Y."/>
            <person name="Kirsch R."/>
            <person name="Pauchet Y."/>
        </authorList>
    </citation>
    <scope>NUCLEOTIDE SEQUENCE</scope>
    <source>
        <strain evidence="1">MMC_N1</strain>
    </source>
</reference>
<keyword evidence="2" id="KW-1185">Reference proteome</keyword>
<evidence type="ECO:0000313" key="1">
    <source>
        <dbReference type="EMBL" id="KAJ8941204.1"/>
    </source>
</evidence>
<organism evidence="1 2">
    <name type="scientific">Molorchus minor</name>
    <dbReference type="NCBI Taxonomy" id="1323400"/>
    <lineage>
        <taxon>Eukaryota</taxon>
        <taxon>Metazoa</taxon>
        <taxon>Ecdysozoa</taxon>
        <taxon>Arthropoda</taxon>
        <taxon>Hexapoda</taxon>
        <taxon>Insecta</taxon>
        <taxon>Pterygota</taxon>
        <taxon>Neoptera</taxon>
        <taxon>Endopterygota</taxon>
        <taxon>Coleoptera</taxon>
        <taxon>Polyphaga</taxon>
        <taxon>Cucujiformia</taxon>
        <taxon>Chrysomeloidea</taxon>
        <taxon>Cerambycidae</taxon>
        <taxon>Lamiinae</taxon>
        <taxon>Monochamini</taxon>
        <taxon>Molorchus</taxon>
    </lineage>
</organism>
<gene>
    <name evidence="1" type="ORF">NQ317_005987</name>
</gene>
<protein>
    <submittedName>
        <fullName evidence="1">Uncharacterized protein</fullName>
    </submittedName>
</protein>
<accession>A0ABQ9IQK4</accession>
<dbReference type="EMBL" id="JAPWTJ010004912">
    <property type="protein sequence ID" value="KAJ8941204.1"/>
    <property type="molecule type" value="Genomic_DNA"/>
</dbReference>
<comment type="caution">
    <text evidence="1">The sequence shown here is derived from an EMBL/GenBank/DDBJ whole genome shotgun (WGS) entry which is preliminary data.</text>
</comment>
<evidence type="ECO:0000313" key="2">
    <source>
        <dbReference type="Proteomes" id="UP001162164"/>
    </source>
</evidence>
<sequence length="68" mass="7971">MLRQCNMPCVRTVAMETTVAMTTHDSRIVNLVEIFGVIYAHSSWVFLKFSFKFTFPTYGFDIVWKMVK</sequence>
<dbReference type="Proteomes" id="UP001162164">
    <property type="component" value="Unassembled WGS sequence"/>
</dbReference>